<keyword evidence="2" id="KW-0326">Glycosidase</keyword>
<dbReference type="Proteomes" id="UP001363151">
    <property type="component" value="Unassembled WGS sequence"/>
</dbReference>
<feature type="compositionally biased region" description="Polar residues" evidence="3">
    <location>
        <begin position="34"/>
        <end position="48"/>
    </location>
</feature>
<keyword evidence="1" id="KW-0378">Hydrolase</keyword>
<dbReference type="Pfam" id="PF02838">
    <property type="entry name" value="Glyco_hydro_20b"/>
    <property type="match status" value="1"/>
</dbReference>
<dbReference type="InterPro" id="IPR029018">
    <property type="entry name" value="Hex-like_dom2"/>
</dbReference>
<dbReference type="EMBL" id="JBBJCI010000038">
    <property type="protein sequence ID" value="KAK7250038.1"/>
    <property type="molecule type" value="Genomic_DNA"/>
</dbReference>
<sequence>MAAAIVMRFVGLLLLLTHAAVAEDLDELWLRSSSSRTPSFGRATSRSSPPIRVSGDAGVSRIQLETAAQELRTSLGAMLGATIECCDAAEATLAVTVGAALDAETGAEGFALTVGDDGVELSAATASGALYGVFDLLSTVRRGEALRSKASAPAMDLRIWDLWGDLTGDVTRGYAGDSLIWPMAMWRDPNVDDGPGKTMLYVAPCDDGDANQRWSGVFDGCARRPPEFAPTPPLGERDYQNQQFTVRDAGAGASTLRSVSAGGQCLTLLNAYPPSPAAPKNVSFTARLDAMLRLLKSAGVNGIVLNDVANASYGSSNYSDYGLGCDRTSSGTGYAEFYAPEVRDMFEDVDACP</sequence>
<feature type="signal peptide" evidence="4">
    <location>
        <begin position="1"/>
        <end position="22"/>
    </location>
</feature>
<dbReference type="PANTHER" id="PTHR39207">
    <property type="entry name" value="ALPHA-GLUCURONIDASE A"/>
    <property type="match status" value="1"/>
</dbReference>
<dbReference type="InterPro" id="IPR015882">
    <property type="entry name" value="HEX_bac_N"/>
</dbReference>
<evidence type="ECO:0000256" key="4">
    <source>
        <dbReference type="SAM" id="SignalP"/>
    </source>
</evidence>
<evidence type="ECO:0000256" key="1">
    <source>
        <dbReference type="ARBA" id="ARBA00022801"/>
    </source>
</evidence>
<gene>
    <name evidence="6" type="ORF">SO694_00006061</name>
</gene>
<name>A0ABR1GA71_AURAN</name>
<organism evidence="6 7">
    <name type="scientific">Aureococcus anophagefferens</name>
    <name type="common">Harmful bloom alga</name>
    <dbReference type="NCBI Taxonomy" id="44056"/>
    <lineage>
        <taxon>Eukaryota</taxon>
        <taxon>Sar</taxon>
        <taxon>Stramenopiles</taxon>
        <taxon>Ochrophyta</taxon>
        <taxon>Pelagophyceae</taxon>
        <taxon>Pelagomonadales</taxon>
        <taxon>Pelagomonadaceae</taxon>
        <taxon>Aureococcus</taxon>
    </lineage>
</organism>
<feature type="domain" description="Beta-hexosaminidase bacterial type N-terminal" evidence="5">
    <location>
        <begin position="63"/>
        <end position="141"/>
    </location>
</feature>
<evidence type="ECO:0000313" key="7">
    <source>
        <dbReference type="Proteomes" id="UP001363151"/>
    </source>
</evidence>
<reference evidence="6 7" key="1">
    <citation type="submission" date="2024-03" db="EMBL/GenBank/DDBJ databases">
        <title>Aureococcus anophagefferens CCMP1851 and Kratosvirus quantuckense: Draft genome of a second virus-susceptible host strain in the model system.</title>
        <authorList>
            <person name="Chase E."/>
            <person name="Truchon A.R."/>
            <person name="Schepens W."/>
            <person name="Wilhelm S.W."/>
        </authorList>
    </citation>
    <scope>NUCLEOTIDE SEQUENCE [LARGE SCALE GENOMIC DNA]</scope>
    <source>
        <strain evidence="6 7">CCMP1851</strain>
    </source>
</reference>
<evidence type="ECO:0000259" key="5">
    <source>
        <dbReference type="Pfam" id="PF02838"/>
    </source>
</evidence>
<comment type="caution">
    <text evidence="6">The sequence shown here is derived from an EMBL/GenBank/DDBJ whole genome shotgun (WGS) entry which is preliminary data.</text>
</comment>
<dbReference type="Gene3D" id="3.30.379.10">
    <property type="entry name" value="Chitobiase/beta-hexosaminidase domain 2-like"/>
    <property type="match status" value="1"/>
</dbReference>
<evidence type="ECO:0000256" key="3">
    <source>
        <dbReference type="SAM" id="MobiDB-lite"/>
    </source>
</evidence>
<dbReference type="InterPro" id="IPR037054">
    <property type="entry name" value="A-glucoronidase_C_sf"/>
</dbReference>
<dbReference type="Gene3D" id="3.90.1330.10">
    <property type="entry name" value="Alpha-glucuronidase, C-terminal domain"/>
    <property type="match status" value="1"/>
</dbReference>
<accession>A0ABR1GA71</accession>
<feature type="region of interest" description="Disordered" evidence="3">
    <location>
        <begin position="34"/>
        <end position="54"/>
    </location>
</feature>
<feature type="chain" id="PRO_5047128132" description="Beta-hexosaminidase bacterial type N-terminal domain-containing protein" evidence="4">
    <location>
        <begin position="23"/>
        <end position="353"/>
    </location>
</feature>
<evidence type="ECO:0000256" key="2">
    <source>
        <dbReference type="ARBA" id="ARBA00023295"/>
    </source>
</evidence>
<keyword evidence="4" id="KW-0732">Signal</keyword>
<proteinExistence type="predicted"/>
<protein>
    <recommendedName>
        <fullName evidence="5">Beta-hexosaminidase bacterial type N-terminal domain-containing protein</fullName>
    </recommendedName>
</protein>
<dbReference type="PANTHER" id="PTHR39207:SF1">
    <property type="entry name" value="ALPHA-GLUCURONIDASE A"/>
    <property type="match status" value="1"/>
</dbReference>
<dbReference type="SUPFAM" id="SSF55545">
    <property type="entry name" value="beta-N-acetylhexosaminidase-like domain"/>
    <property type="match status" value="1"/>
</dbReference>
<evidence type="ECO:0000313" key="6">
    <source>
        <dbReference type="EMBL" id="KAK7250038.1"/>
    </source>
</evidence>
<keyword evidence="7" id="KW-1185">Reference proteome</keyword>